<feature type="compositionally biased region" description="Basic and acidic residues" evidence="1">
    <location>
        <begin position="222"/>
        <end position="233"/>
    </location>
</feature>
<dbReference type="SUPFAM" id="SSF52777">
    <property type="entry name" value="CoA-dependent acyltransferases"/>
    <property type="match status" value="1"/>
</dbReference>
<accession>A0ABW7TXR1</accession>
<dbReference type="EMBL" id="JBIRUQ010000008">
    <property type="protein sequence ID" value="MFI1464559.1"/>
    <property type="molecule type" value="Genomic_DNA"/>
</dbReference>
<keyword evidence="4" id="KW-1185">Reference proteome</keyword>
<feature type="domain" description="O-acyltransferase WSD1-like N-terminal" evidence="2">
    <location>
        <begin position="6"/>
        <end position="193"/>
    </location>
</feature>
<sequence length="537" mass="56490">MISLAAPDATMYWLSRRTHNDQFLLYCFAESTRADGALRAEILQRCAAVPELGLRLHDDPTGLAYPMWIPAEPTAEHIELHRLPTPHWPELRAALGRLTGTGVDAQVSPWRLHIFRGIRDSPVSDPQVTAVVLQISHALVDGRGASRIARDLFAAEPTPSEPGSAPVSSGTECLSGAGEPLSQTGKPGTAADGYAGPIGAEDSESAEDRSLPRASEPISGVDPERSAPTEREFAAPGDSEPGTVPGADRVPMSQGARPPGVSVRLAALRAAVTLPAGVARTVRRGVTAARARNELATLTATGRIPPPGPGYAPGPLNGPAEVAGHAVRMLVCPAEAFHVPGFSVTVVGLTAVSIALERYLLGRGEDVTRLGAQVPMALPPRRGVRNNYRSLGVDLAAGEPDARRRAAAIAAELSARRERARHPLLDAQGAVDAVLPPLLLRRDVRDYPIDSTPEQITGHTVVSSVNRGPADLTFGGAPVRFTGGFPALGAVMHLTHGIHGLGETVTLSVHADPSVVDPDIYAGHLRDALRELPALRD</sequence>
<evidence type="ECO:0000313" key="3">
    <source>
        <dbReference type="EMBL" id="MFI1464559.1"/>
    </source>
</evidence>
<name>A0ABW7TXR1_9NOCA</name>
<dbReference type="InterPro" id="IPR004255">
    <property type="entry name" value="O-acyltransferase_WSD1_N"/>
</dbReference>
<dbReference type="GeneID" id="93509314"/>
<evidence type="ECO:0000259" key="2">
    <source>
        <dbReference type="Pfam" id="PF03007"/>
    </source>
</evidence>
<organism evidence="3 4">
    <name type="scientific">Nocardia carnea</name>
    <dbReference type="NCBI Taxonomy" id="37328"/>
    <lineage>
        <taxon>Bacteria</taxon>
        <taxon>Bacillati</taxon>
        <taxon>Actinomycetota</taxon>
        <taxon>Actinomycetes</taxon>
        <taxon>Mycobacteriales</taxon>
        <taxon>Nocardiaceae</taxon>
        <taxon>Nocardia</taxon>
    </lineage>
</organism>
<evidence type="ECO:0000313" key="4">
    <source>
        <dbReference type="Proteomes" id="UP001611263"/>
    </source>
</evidence>
<dbReference type="Proteomes" id="UP001611263">
    <property type="component" value="Unassembled WGS sequence"/>
</dbReference>
<feature type="region of interest" description="Disordered" evidence="1">
    <location>
        <begin position="155"/>
        <end position="259"/>
    </location>
</feature>
<gene>
    <name evidence="3" type="ORF">ACH4WX_27890</name>
</gene>
<proteinExistence type="predicted"/>
<dbReference type="RefSeq" id="WP_051743113.1">
    <property type="nucleotide sequence ID" value="NZ_JBIRUQ010000008.1"/>
</dbReference>
<protein>
    <submittedName>
        <fullName evidence="3">Wax ester/triacylglycerol synthase domain-containing protein</fullName>
    </submittedName>
</protein>
<reference evidence="3 4" key="1">
    <citation type="submission" date="2024-10" db="EMBL/GenBank/DDBJ databases">
        <title>The Natural Products Discovery Center: Release of the First 8490 Sequenced Strains for Exploring Actinobacteria Biosynthetic Diversity.</title>
        <authorList>
            <person name="Kalkreuter E."/>
            <person name="Kautsar S.A."/>
            <person name="Yang D."/>
            <person name="Bader C.D."/>
            <person name="Teijaro C.N."/>
            <person name="Fluegel L."/>
            <person name="Davis C.M."/>
            <person name="Simpson J.R."/>
            <person name="Lauterbach L."/>
            <person name="Steele A.D."/>
            <person name="Gui C."/>
            <person name="Meng S."/>
            <person name="Li G."/>
            <person name="Viehrig K."/>
            <person name="Ye F."/>
            <person name="Su P."/>
            <person name="Kiefer A.F."/>
            <person name="Nichols A."/>
            <person name="Cepeda A.J."/>
            <person name="Yan W."/>
            <person name="Fan B."/>
            <person name="Jiang Y."/>
            <person name="Adhikari A."/>
            <person name="Zheng C.-J."/>
            <person name="Schuster L."/>
            <person name="Cowan T.M."/>
            <person name="Smanski M.J."/>
            <person name="Chevrette M.G."/>
            <person name="De Carvalho L.P.S."/>
            <person name="Shen B."/>
        </authorList>
    </citation>
    <scope>NUCLEOTIDE SEQUENCE [LARGE SCALE GENOMIC DNA]</scope>
    <source>
        <strain evidence="3 4">NPDC020568</strain>
    </source>
</reference>
<dbReference type="Pfam" id="PF03007">
    <property type="entry name" value="WS_DGAT_cat"/>
    <property type="match status" value="1"/>
</dbReference>
<evidence type="ECO:0000256" key="1">
    <source>
        <dbReference type="SAM" id="MobiDB-lite"/>
    </source>
</evidence>
<comment type="caution">
    <text evidence="3">The sequence shown here is derived from an EMBL/GenBank/DDBJ whole genome shotgun (WGS) entry which is preliminary data.</text>
</comment>